<sequence>MLNLIRPTLMGTALSLPTASSRIAARNFSGSMVALKKKVIDPTLPVPPKNPPSAYTLFFKQYVLDPSNHVRNSDGKLDMKQVATAAGQAWTNLPSSSKSPYDTEASSLRKEYESAYRKFWDGTTSETRREIESITGKKLKVPGGKKAYQKSVSERSGNPGKPLTPYLAFTKELRDQNKLDIPSDLTPREAFLYASKEAGRLWKELGEEAQKTYKDTYAAAKAKWEEWKVTQKDL</sequence>
<name>A0AAX4KBQ6_9TREE</name>
<dbReference type="PANTHER" id="PTHR48112">
    <property type="entry name" value="HIGH MOBILITY GROUP PROTEIN DSP1"/>
    <property type="match status" value="1"/>
</dbReference>
<evidence type="ECO:0000256" key="1">
    <source>
        <dbReference type="ARBA" id="ARBA00023125"/>
    </source>
</evidence>
<dbReference type="GeneID" id="91100230"/>
<feature type="DNA-binding region" description="HMG box" evidence="2">
    <location>
        <begin position="159"/>
        <end position="232"/>
    </location>
</feature>
<dbReference type="AlphaFoldDB" id="A0AAX4KBQ6"/>
<feature type="DNA-binding region" description="HMG box" evidence="2">
    <location>
        <begin position="48"/>
        <end position="120"/>
    </location>
</feature>
<dbReference type="InterPro" id="IPR009071">
    <property type="entry name" value="HMG_box_dom"/>
</dbReference>
<feature type="domain" description="HMG box" evidence="3">
    <location>
        <begin position="159"/>
        <end position="232"/>
    </location>
</feature>
<dbReference type="InterPro" id="IPR050342">
    <property type="entry name" value="HMGB"/>
</dbReference>
<keyword evidence="5" id="KW-1185">Reference proteome</keyword>
<accession>A0AAX4KBQ6</accession>
<dbReference type="GO" id="GO:0003677">
    <property type="term" value="F:DNA binding"/>
    <property type="evidence" value="ECO:0007669"/>
    <property type="project" value="UniProtKB-UniRule"/>
</dbReference>
<evidence type="ECO:0000256" key="2">
    <source>
        <dbReference type="PROSITE-ProRule" id="PRU00267"/>
    </source>
</evidence>
<evidence type="ECO:0000259" key="3">
    <source>
        <dbReference type="PROSITE" id="PS50118"/>
    </source>
</evidence>
<dbReference type="GO" id="GO:0005634">
    <property type="term" value="C:nucleus"/>
    <property type="evidence" value="ECO:0007669"/>
    <property type="project" value="UniProtKB-UniRule"/>
</dbReference>
<dbReference type="KEGG" id="ker:91100230"/>
<organism evidence="4 5">
    <name type="scientific">Kwoniella europaea PYCC6329</name>
    <dbReference type="NCBI Taxonomy" id="1423913"/>
    <lineage>
        <taxon>Eukaryota</taxon>
        <taxon>Fungi</taxon>
        <taxon>Dikarya</taxon>
        <taxon>Basidiomycota</taxon>
        <taxon>Agaricomycotina</taxon>
        <taxon>Tremellomycetes</taxon>
        <taxon>Tremellales</taxon>
        <taxon>Cryptococcaceae</taxon>
        <taxon>Kwoniella</taxon>
    </lineage>
</organism>
<feature type="domain" description="HMG box" evidence="3">
    <location>
        <begin position="48"/>
        <end position="120"/>
    </location>
</feature>
<dbReference type="CDD" id="cd00084">
    <property type="entry name" value="HMG-box_SF"/>
    <property type="match status" value="1"/>
</dbReference>
<dbReference type="RefSeq" id="XP_066081341.1">
    <property type="nucleotide sequence ID" value="XM_066225244.1"/>
</dbReference>
<dbReference type="EMBL" id="CP144089">
    <property type="protein sequence ID" value="WWD03374.1"/>
    <property type="molecule type" value="Genomic_DNA"/>
</dbReference>
<dbReference type="Pfam" id="PF00505">
    <property type="entry name" value="HMG_box"/>
    <property type="match status" value="1"/>
</dbReference>
<keyword evidence="1 2" id="KW-0238">DNA-binding</keyword>
<evidence type="ECO:0000313" key="5">
    <source>
        <dbReference type="Proteomes" id="UP001358614"/>
    </source>
</evidence>
<protein>
    <recommendedName>
        <fullName evidence="3">HMG box domain-containing protein</fullName>
    </recommendedName>
</protein>
<dbReference type="Gene3D" id="1.10.30.10">
    <property type="entry name" value="High mobility group box domain"/>
    <property type="match status" value="2"/>
</dbReference>
<keyword evidence="2" id="KW-0539">Nucleus</keyword>
<gene>
    <name evidence="4" type="ORF">V865_001426</name>
</gene>
<dbReference type="SUPFAM" id="SSF47095">
    <property type="entry name" value="HMG-box"/>
    <property type="match status" value="2"/>
</dbReference>
<proteinExistence type="predicted"/>
<dbReference type="InterPro" id="IPR036910">
    <property type="entry name" value="HMG_box_dom_sf"/>
</dbReference>
<dbReference type="SMART" id="SM00398">
    <property type="entry name" value="HMG"/>
    <property type="match status" value="2"/>
</dbReference>
<evidence type="ECO:0000313" key="4">
    <source>
        <dbReference type="EMBL" id="WWD03374.1"/>
    </source>
</evidence>
<dbReference type="Proteomes" id="UP001358614">
    <property type="component" value="Chromosome 1"/>
</dbReference>
<reference evidence="4 5" key="1">
    <citation type="submission" date="2024-01" db="EMBL/GenBank/DDBJ databases">
        <title>Comparative genomics of Cryptococcus and Kwoniella reveals pathogenesis evolution and contrasting modes of karyotype evolution via chromosome fusion or intercentromeric recombination.</title>
        <authorList>
            <person name="Coelho M.A."/>
            <person name="David-Palma M."/>
            <person name="Shea T."/>
            <person name="Bowers K."/>
            <person name="McGinley-Smith S."/>
            <person name="Mohammad A.W."/>
            <person name="Gnirke A."/>
            <person name="Yurkov A.M."/>
            <person name="Nowrousian M."/>
            <person name="Sun S."/>
            <person name="Cuomo C.A."/>
            <person name="Heitman J."/>
        </authorList>
    </citation>
    <scope>NUCLEOTIDE SEQUENCE [LARGE SCALE GENOMIC DNA]</scope>
    <source>
        <strain evidence="4 5">PYCC6329</strain>
    </source>
</reference>
<dbReference type="PANTHER" id="PTHR48112:SF22">
    <property type="entry name" value="MITOCHONDRIAL TRANSCRIPTION FACTOR A, ISOFORM B"/>
    <property type="match status" value="1"/>
</dbReference>
<dbReference type="PROSITE" id="PS50118">
    <property type="entry name" value="HMG_BOX_2"/>
    <property type="match status" value="2"/>
</dbReference>